<name>A0A5K3FYF5_MESCO</name>
<reference evidence="1" key="1">
    <citation type="submission" date="2019-11" db="UniProtKB">
        <authorList>
            <consortium name="WormBaseParasite"/>
        </authorList>
    </citation>
    <scope>IDENTIFICATION</scope>
</reference>
<dbReference type="AlphaFoldDB" id="A0A5K3FYF5"/>
<accession>A0A5K3FYF5</accession>
<evidence type="ECO:0000313" key="1">
    <source>
        <dbReference type="WBParaSite" id="MCU_011802-RA"/>
    </source>
</evidence>
<organism evidence="1">
    <name type="scientific">Mesocestoides corti</name>
    <name type="common">Flatworm</name>
    <dbReference type="NCBI Taxonomy" id="53468"/>
    <lineage>
        <taxon>Eukaryota</taxon>
        <taxon>Metazoa</taxon>
        <taxon>Spiralia</taxon>
        <taxon>Lophotrochozoa</taxon>
        <taxon>Platyhelminthes</taxon>
        <taxon>Cestoda</taxon>
        <taxon>Eucestoda</taxon>
        <taxon>Cyclophyllidea</taxon>
        <taxon>Mesocestoididae</taxon>
        <taxon>Mesocestoides</taxon>
    </lineage>
</organism>
<proteinExistence type="predicted"/>
<dbReference type="WBParaSite" id="MCU_011802-RA">
    <property type="protein sequence ID" value="MCU_011802-RA"/>
    <property type="gene ID" value="MCU_011802"/>
</dbReference>
<protein>
    <submittedName>
        <fullName evidence="1">Uncharacterized protein</fullName>
    </submittedName>
</protein>
<sequence>VDSRGNAPVTSVVDVTASNDLKTFDWPITVVPVTEAQLTDESKSSSTVDVSRALKSCAAGLTNLEEELVCACEVPPAISEIADLRQFKNNVLYSSSPVC</sequence>